<dbReference type="PaxDb" id="2903-EOD16883"/>
<sequence>MLVPILATPASTRPNFMLILGDDLGFDLAAAYDHPLSVTPHLDRLARSSLVSTGHHAGGATCAPSRAALMSGRSTLAFPNARNNGVGDLPTVTDILNQHGYETAHFGKWHLEKGAVNGSYSLQVVGGLDQRQQRHPYSQRREKRLSTSLSTRALKEEERDAAPGRGVAPTPLCARVAASPWAGQSSTAEARAAAAARPPRRGGERSRGQRGAAAVREQAALLCPPTSAEARRRHAEAVRLAEAEDAAHIKEARAAAKAARAARAAGNMSREKVHYTLDPSGGLPSSKREPRDAGVVAAAVAWLRARDESRPFYANVSVVEAVGRPLCEMLGGTAASVLGATPFGHLLAAGAAVDWGSVALAEYLATVWVVDFQVGSLLSVLDDELRLGDQTFLLLSADHGPERPWPSGPTDAELNNMGRTAPGASGDKHTLLLEGTRGCSSTNSLLDPPNDQ</sequence>
<feature type="domain" description="Sulfatase N-terminal" evidence="4">
    <location>
        <begin position="14"/>
        <end position="134"/>
    </location>
</feature>
<dbReference type="PANTHER" id="PTHR42693:SF53">
    <property type="entry name" value="ENDO-4-O-SULFATASE"/>
    <property type="match status" value="1"/>
</dbReference>
<dbReference type="InterPro" id="IPR000917">
    <property type="entry name" value="Sulfatase_N"/>
</dbReference>
<feature type="compositionally biased region" description="Basic and acidic residues" evidence="3">
    <location>
        <begin position="153"/>
        <end position="162"/>
    </location>
</feature>
<feature type="compositionally biased region" description="Low complexity" evidence="3">
    <location>
        <begin position="182"/>
        <end position="197"/>
    </location>
</feature>
<evidence type="ECO:0000313" key="6">
    <source>
        <dbReference type="Proteomes" id="UP000013827"/>
    </source>
</evidence>
<reference evidence="6" key="1">
    <citation type="journal article" date="2013" name="Nature">
        <title>Pan genome of the phytoplankton Emiliania underpins its global distribution.</title>
        <authorList>
            <person name="Read B.A."/>
            <person name="Kegel J."/>
            <person name="Klute M.J."/>
            <person name="Kuo A."/>
            <person name="Lefebvre S.C."/>
            <person name="Maumus F."/>
            <person name="Mayer C."/>
            <person name="Miller J."/>
            <person name="Monier A."/>
            <person name="Salamov A."/>
            <person name="Young J."/>
            <person name="Aguilar M."/>
            <person name="Claverie J.M."/>
            <person name="Frickenhaus S."/>
            <person name="Gonzalez K."/>
            <person name="Herman E.K."/>
            <person name="Lin Y.C."/>
            <person name="Napier J."/>
            <person name="Ogata H."/>
            <person name="Sarno A.F."/>
            <person name="Shmutz J."/>
            <person name="Schroeder D."/>
            <person name="de Vargas C."/>
            <person name="Verret F."/>
            <person name="von Dassow P."/>
            <person name="Valentin K."/>
            <person name="Van de Peer Y."/>
            <person name="Wheeler G."/>
            <person name="Dacks J.B."/>
            <person name="Delwiche C.F."/>
            <person name="Dyhrman S.T."/>
            <person name="Glockner G."/>
            <person name="John U."/>
            <person name="Richards T."/>
            <person name="Worden A.Z."/>
            <person name="Zhang X."/>
            <person name="Grigoriev I.V."/>
            <person name="Allen A.E."/>
            <person name="Bidle K."/>
            <person name="Borodovsky M."/>
            <person name="Bowler C."/>
            <person name="Brownlee C."/>
            <person name="Cock J.M."/>
            <person name="Elias M."/>
            <person name="Gladyshev V.N."/>
            <person name="Groth M."/>
            <person name="Guda C."/>
            <person name="Hadaegh A."/>
            <person name="Iglesias-Rodriguez M.D."/>
            <person name="Jenkins J."/>
            <person name="Jones B.M."/>
            <person name="Lawson T."/>
            <person name="Leese F."/>
            <person name="Lindquist E."/>
            <person name="Lobanov A."/>
            <person name="Lomsadze A."/>
            <person name="Malik S.B."/>
            <person name="Marsh M.E."/>
            <person name="Mackinder L."/>
            <person name="Mock T."/>
            <person name="Mueller-Roeber B."/>
            <person name="Pagarete A."/>
            <person name="Parker M."/>
            <person name="Probert I."/>
            <person name="Quesneville H."/>
            <person name="Raines C."/>
            <person name="Rensing S.A."/>
            <person name="Riano-Pachon D.M."/>
            <person name="Richier S."/>
            <person name="Rokitta S."/>
            <person name="Shiraiwa Y."/>
            <person name="Soanes D.M."/>
            <person name="van der Giezen M."/>
            <person name="Wahlund T.M."/>
            <person name="Williams B."/>
            <person name="Wilson W."/>
            <person name="Wolfe G."/>
            <person name="Wurch L.L."/>
        </authorList>
    </citation>
    <scope>NUCLEOTIDE SEQUENCE</scope>
</reference>
<dbReference type="STRING" id="2903.R1C2V4"/>
<protein>
    <recommendedName>
        <fullName evidence="4">Sulfatase N-terminal domain-containing protein</fullName>
    </recommendedName>
</protein>
<keyword evidence="6" id="KW-1185">Reference proteome</keyword>
<dbReference type="HOGENOM" id="CLU_606129_0_0_1"/>
<evidence type="ECO:0000256" key="1">
    <source>
        <dbReference type="ARBA" id="ARBA00008779"/>
    </source>
</evidence>
<feature type="region of interest" description="Disordered" evidence="3">
    <location>
        <begin position="400"/>
        <end position="452"/>
    </location>
</feature>
<evidence type="ECO:0000256" key="2">
    <source>
        <dbReference type="ARBA" id="ARBA00022801"/>
    </source>
</evidence>
<dbReference type="EnsemblProtists" id="EOD16883">
    <property type="protein sequence ID" value="EOD16883"/>
    <property type="gene ID" value="EMIHUDRAFT_210495"/>
</dbReference>
<dbReference type="GeneID" id="17263043"/>
<dbReference type="GO" id="GO:0004065">
    <property type="term" value="F:arylsulfatase activity"/>
    <property type="evidence" value="ECO:0007669"/>
    <property type="project" value="TreeGrafter"/>
</dbReference>
<dbReference type="KEGG" id="ehx:EMIHUDRAFT_210495"/>
<proteinExistence type="inferred from homology"/>
<dbReference type="Proteomes" id="UP000013827">
    <property type="component" value="Unassembled WGS sequence"/>
</dbReference>
<keyword evidence="2" id="KW-0378">Hydrolase</keyword>
<feature type="region of interest" description="Disordered" evidence="3">
    <location>
        <begin position="130"/>
        <end position="212"/>
    </location>
</feature>
<evidence type="ECO:0000313" key="5">
    <source>
        <dbReference type="EnsemblProtists" id="EOD16883"/>
    </source>
</evidence>
<name>A0A0D3J048_EMIH1</name>
<reference evidence="5" key="2">
    <citation type="submission" date="2024-10" db="UniProtKB">
        <authorList>
            <consortium name="EnsemblProtists"/>
        </authorList>
    </citation>
    <scope>IDENTIFICATION</scope>
</reference>
<dbReference type="Gene3D" id="3.40.720.10">
    <property type="entry name" value="Alkaline Phosphatase, subunit A"/>
    <property type="match status" value="2"/>
</dbReference>
<dbReference type="InterPro" id="IPR017850">
    <property type="entry name" value="Alkaline_phosphatase_core_sf"/>
</dbReference>
<organism evidence="5 6">
    <name type="scientific">Emiliania huxleyi (strain CCMP1516)</name>
    <dbReference type="NCBI Taxonomy" id="280463"/>
    <lineage>
        <taxon>Eukaryota</taxon>
        <taxon>Haptista</taxon>
        <taxon>Haptophyta</taxon>
        <taxon>Prymnesiophyceae</taxon>
        <taxon>Isochrysidales</taxon>
        <taxon>Noelaerhabdaceae</taxon>
        <taxon>Emiliania</taxon>
    </lineage>
</organism>
<comment type="similarity">
    <text evidence="1">Belongs to the sulfatase family.</text>
</comment>
<dbReference type="PANTHER" id="PTHR42693">
    <property type="entry name" value="ARYLSULFATASE FAMILY MEMBER"/>
    <property type="match status" value="1"/>
</dbReference>
<dbReference type="Pfam" id="PF00884">
    <property type="entry name" value="Sulfatase"/>
    <property type="match status" value="1"/>
</dbReference>
<dbReference type="InterPro" id="IPR050738">
    <property type="entry name" value="Sulfatase"/>
</dbReference>
<dbReference type="eggNOG" id="KOG3867">
    <property type="taxonomic scope" value="Eukaryota"/>
</dbReference>
<feature type="compositionally biased region" description="Basic residues" evidence="3">
    <location>
        <begin position="133"/>
        <end position="143"/>
    </location>
</feature>
<evidence type="ECO:0000259" key="4">
    <source>
        <dbReference type="Pfam" id="PF00884"/>
    </source>
</evidence>
<evidence type="ECO:0000256" key="3">
    <source>
        <dbReference type="SAM" id="MobiDB-lite"/>
    </source>
</evidence>
<accession>A0A0D3J048</accession>
<dbReference type="SUPFAM" id="SSF53649">
    <property type="entry name" value="Alkaline phosphatase-like"/>
    <property type="match status" value="1"/>
</dbReference>
<dbReference type="AlphaFoldDB" id="A0A0D3J048"/>
<dbReference type="RefSeq" id="XP_005769312.1">
    <property type="nucleotide sequence ID" value="XM_005769255.1"/>
</dbReference>